<keyword evidence="2" id="KW-0677">Repeat</keyword>
<dbReference type="PANTHER" id="PTHR34135:SF2">
    <property type="entry name" value="LYSOZYME"/>
    <property type="match status" value="1"/>
</dbReference>
<evidence type="ECO:0000256" key="1">
    <source>
        <dbReference type="ARBA" id="ARBA00010646"/>
    </source>
</evidence>
<evidence type="ECO:0000256" key="2">
    <source>
        <dbReference type="ARBA" id="ARBA00022737"/>
    </source>
</evidence>
<evidence type="ECO:0000256" key="6">
    <source>
        <dbReference type="SAM" id="MobiDB-lite"/>
    </source>
</evidence>
<gene>
    <name evidence="8" type="ORF">FC48_GL001442</name>
</gene>
<keyword evidence="7" id="KW-0732">Signal</keyword>
<sequence length="817" mass="94160">MTEMEYRRKKRVLSSYRKMNKRKLWLASGMTMMAISTGMYATQNVKADQVSVEAQNTQQVATGKDNSNASNEQNDQTTVQLDQNISEREDAQNENFNTNDQAKVDLNATAQEDNSSTTEQVQTKDTSLVDDAIEDANATQELQLTTDEKKVNENAGKNVQAQQLQVNKVATKMQTPDAIYIGDSQYTHGNAIDVASYQSWLNQDDFNKLKQLGIKAVVVKLTEGQSYVNPAATKQINYAKNAGLTVSVYHYARFNNATTGYAEGQHIANTMENLGLGQDTLIFADMEDHSTYSNDVRGNLNSFWNALTAAGFNNHGVYTGGGYPYHEAASETVGKAKTWWSQYPFVPTNNGYYEKKWKNLGYGAWQFSSTAYIPGRENMGALDLSIDFNGLFSKSDTAEKTVTQQVFKDGHWYLIDQKTGQYLTGIQPITDQNKVVYYNDAGQMQYGQQNIGGYWYLFDQVTGAMQYGFQNLTSYSQDKTVYYANNGQMQYGQQKINGYWYNFGTFDGAMKTGLVRIPEQNKTVYYADNGRMQYGWQWVNNATRYFDTFNGAMVTGQQRINGHWYLFDNNGAMQRGFQNLKAYGDDKTVYYNQDGWMLYGWQGIDNVPYYFDTFNGAMMTGERYINGHWYLFNDKGQMQRGFQKVMENGKEKTVYYNYDGWRLYGWQGIDNVPYYFDKSTGAMMTGEHYINGHWYLFNDKGQMQRGFQKVMENGKEKMVYYNYDGWMLYGWQGIDNVPYYFDTFNGAMMTGERYINGHWYLFNDKGQMQRGFQKVMENGKEKTVYYNYDGWMLYGWQTINDKRYYFDTFNGALLKEE</sequence>
<dbReference type="EMBL" id="AYYN01000031">
    <property type="protein sequence ID" value="KRM76744.1"/>
    <property type="molecule type" value="Genomic_DNA"/>
</dbReference>
<evidence type="ECO:0000313" key="8">
    <source>
        <dbReference type="EMBL" id="KRM76744.1"/>
    </source>
</evidence>
<dbReference type="SMART" id="SM00641">
    <property type="entry name" value="Glyco_25"/>
    <property type="match status" value="1"/>
</dbReference>
<feature type="repeat" description="Cell wall-binding" evidence="5">
    <location>
        <begin position="554"/>
        <end position="573"/>
    </location>
</feature>
<name>A0A0R2BC09_9LACO</name>
<dbReference type="AlphaFoldDB" id="A0A0R2BC09"/>
<evidence type="ECO:0000256" key="5">
    <source>
        <dbReference type="PROSITE-ProRule" id="PRU00591"/>
    </source>
</evidence>
<dbReference type="GO" id="GO:0003796">
    <property type="term" value="F:lysozyme activity"/>
    <property type="evidence" value="ECO:0007669"/>
    <property type="project" value="InterPro"/>
</dbReference>
<dbReference type="PANTHER" id="PTHR34135">
    <property type="entry name" value="LYSOZYME"/>
    <property type="match status" value="1"/>
</dbReference>
<dbReference type="Pfam" id="PF01473">
    <property type="entry name" value="Choline_bind_1"/>
    <property type="match status" value="5"/>
</dbReference>
<feature type="signal peptide" evidence="7">
    <location>
        <begin position="1"/>
        <end position="41"/>
    </location>
</feature>
<keyword evidence="4" id="KW-0326">Glycosidase</keyword>
<feature type="region of interest" description="Disordered" evidence="6">
    <location>
        <begin position="57"/>
        <end position="76"/>
    </location>
</feature>
<protein>
    <recommendedName>
        <fullName evidence="10">Lysozyme</fullName>
    </recommendedName>
</protein>
<proteinExistence type="inferred from homology"/>
<dbReference type="PROSITE" id="PS51170">
    <property type="entry name" value="CW"/>
    <property type="match status" value="2"/>
</dbReference>
<dbReference type="SUPFAM" id="SSF51445">
    <property type="entry name" value="(Trans)glycosidases"/>
    <property type="match status" value="1"/>
</dbReference>
<dbReference type="Gene3D" id="3.20.20.80">
    <property type="entry name" value="Glycosidases"/>
    <property type="match status" value="1"/>
</dbReference>
<evidence type="ECO:0000256" key="3">
    <source>
        <dbReference type="ARBA" id="ARBA00022801"/>
    </source>
</evidence>
<dbReference type="Proteomes" id="UP000051612">
    <property type="component" value="Unassembled WGS sequence"/>
</dbReference>
<feature type="chain" id="PRO_5039508844" description="Lysozyme" evidence="7">
    <location>
        <begin position="42"/>
        <end position="817"/>
    </location>
</feature>
<evidence type="ECO:0008006" key="10">
    <source>
        <dbReference type="Google" id="ProtNLM"/>
    </source>
</evidence>
<comment type="caution">
    <text evidence="8">The sequence shown here is derived from an EMBL/GenBank/DDBJ whole genome shotgun (WGS) entry which is preliminary data.</text>
</comment>
<dbReference type="Gene3D" id="2.10.270.10">
    <property type="entry name" value="Cholin Binding"/>
    <property type="match status" value="6"/>
</dbReference>
<evidence type="ECO:0000313" key="9">
    <source>
        <dbReference type="Proteomes" id="UP000051612"/>
    </source>
</evidence>
<feature type="repeat" description="Cell wall-binding" evidence="5">
    <location>
        <begin position="684"/>
        <end position="703"/>
    </location>
</feature>
<dbReference type="InterPro" id="IPR017853">
    <property type="entry name" value="GH"/>
</dbReference>
<dbReference type="PATRIC" id="fig|1423772.3.peg.1534"/>
<accession>A0A0R2BC09</accession>
<evidence type="ECO:0000256" key="4">
    <source>
        <dbReference type="ARBA" id="ARBA00023295"/>
    </source>
</evidence>
<dbReference type="InterPro" id="IPR002053">
    <property type="entry name" value="Glyco_hydro_25"/>
</dbReference>
<organism evidence="8 9">
    <name type="scientific">Ligilactobacillus murinus DSM 20452 = NBRC 14221</name>
    <dbReference type="NCBI Taxonomy" id="1423772"/>
    <lineage>
        <taxon>Bacteria</taxon>
        <taxon>Bacillati</taxon>
        <taxon>Bacillota</taxon>
        <taxon>Bacilli</taxon>
        <taxon>Lactobacillales</taxon>
        <taxon>Lactobacillaceae</taxon>
        <taxon>Ligilactobacillus</taxon>
    </lineage>
</organism>
<reference evidence="8 9" key="1">
    <citation type="journal article" date="2015" name="Genome Announc.">
        <title>Expanding the biotechnology potential of lactobacilli through comparative genomics of 213 strains and associated genera.</title>
        <authorList>
            <person name="Sun Z."/>
            <person name="Harris H.M."/>
            <person name="McCann A."/>
            <person name="Guo C."/>
            <person name="Argimon S."/>
            <person name="Zhang W."/>
            <person name="Yang X."/>
            <person name="Jeffery I.B."/>
            <person name="Cooney J.C."/>
            <person name="Kagawa T.F."/>
            <person name="Liu W."/>
            <person name="Song Y."/>
            <person name="Salvetti E."/>
            <person name="Wrobel A."/>
            <person name="Rasinkangas P."/>
            <person name="Parkhill J."/>
            <person name="Rea M.C."/>
            <person name="O'Sullivan O."/>
            <person name="Ritari J."/>
            <person name="Douillard F.P."/>
            <person name="Paul Ross R."/>
            <person name="Yang R."/>
            <person name="Briner A.E."/>
            <person name="Felis G.E."/>
            <person name="de Vos W.M."/>
            <person name="Barrangou R."/>
            <person name="Klaenhammer T.R."/>
            <person name="Caufield P.W."/>
            <person name="Cui Y."/>
            <person name="Zhang H."/>
            <person name="O'Toole P.W."/>
        </authorList>
    </citation>
    <scope>NUCLEOTIDE SEQUENCE [LARGE SCALE GENOMIC DNA]</scope>
    <source>
        <strain evidence="8 9">DSM 20452</strain>
    </source>
</reference>
<dbReference type="GO" id="GO:0016998">
    <property type="term" value="P:cell wall macromolecule catabolic process"/>
    <property type="evidence" value="ECO:0007669"/>
    <property type="project" value="InterPro"/>
</dbReference>
<dbReference type="InterPro" id="IPR018077">
    <property type="entry name" value="Glyco_hydro_fam25_subgr"/>
</dbReference>
<keyword evidence="3" id="KW-0378">Hydrolase</keyword>
<dbReference type="GO" id="GO:0016052">
    <property type="term" value="P:carbohydrate catabolic process"/>
    <property type="evidence" value="ECO:0007669"/>
    <property type="project" value="TreeGrafter"/>
</dbReference>
<dbReference type="GO" id="GO:0009253">
    <property type="term" value="P:peptidoglycan catabolic process"/>
    <property type="evidence" value="ECO:0007669"/>
    <property type="project" value="InterPro"/>
</dbReference>
<dbReference type="InterPro" id="IPR018337">
    <property type="entry name" value="Cell_wall/Cho-bd_repeat"/>
</dbReference>
<dbReference type="Pfam" id="PF19127">
    <property type="entry name" value="Choline_bind_3"/>
    <property type="match status" value="2"/>
</dbReference>
<dbReference type="SUPFAM" id="SSF69360">
    <property type="entry name" value="Cell wall binding repeat"/>
    <property type="match status" value="3"/>
</dbReference>
<dbReference type="PROSITE" id="PS51904">
    <property type="entry name" value="GLYCOSYL_HYDROL_F25_2"/>
    <property type="match status" value="1"/>
</dbReference>
<dbReference type="Pfam" id="PF01183">
    <property type="entry name" value="Glyco_hydro_25"/>
    <property type="match status" value="1"/>
</dbReference>
<comment type="similarity">
    <text evidence="1">Belongs to the glycosyl hydrolase 25 family.</text>
</comment>
<evidence type="ECO:0000256" key="7">
    <source>
        <dbReference type="SAM" id="SignalP"/>
    </source>
</evidence>